<gene>
    <name evidence="3" type="ORF">Aconfl_33040</name>
</gene>
<evidence type="ECO:0000259" key="2">
    <source>
        <dbReference type="PROSITE" id="PS51352"/>
    </source>
</evidence>
<accession>A0ABQ6PSP8</accession>
<protein>
    <recommendedName>
        <fullName evidence="2">Thioredoxin domain-containing protein</fullName>
    </recommendedName>
</protein>
<comment type="caution">
    <text evidence="3">The sequence shown here is derived from an EMBL/GenBank/DDBJ whole genome shotgun (WGS) entry which is preliminary data.</text>
</comment>
<dbReference type="Proteomes" id="UP001338309">
    <property type="component" value="Unassembled WGS sequence"/>
</dbReference>
<dbReference type="EMBL" id="BTPD01000011">
    <property type="protein sequence ID" value="GMQ30661.1"/>
    <property type="molecule type" value="Genomic_DNA"/>
</dbReference>
<organism evidence="3 4">
    <name type="scientific">Algoriphagus confluentis</name>
    <dbReference type="NCBI Taxonomy" id="1697556"/>
    <lineage>
        <taxon>Bacteria</taxon>
        <taxon>Pseudomonadati</taxon>
        <taxon>Bacteroidota</taxon>
        <taxon>Cytophagia</taxon>
        <taxon>Cytophagales</taxon>
        <taxon>Cyclobacteriaceae</taxon>
        <taxon>Algoriphagus</taxon>
    </lineage>
</organism>
<feature type="region of interest" description="Disordered" evidence="1">
    <location>
        <begin position="112"/>
        <end position="150"/>
    </location>
</feature>
<proteinExistence type="predicted"/>
<reference evidence="3 4" key="1">
    <citation type="submission" date="2023-08" db="EMBL/GenBank/DDBJ databases">
        <title>Draft genome sequence of Algoriphagus confluentis.</title>
        <authorList>
            <person name="Takatani N."/>
            <person name="Hosokawa M."/>
            <person name="Sawabe T."/>
        </authorList>
    </citation>
    <scope>NUCLEOTIDE SEQUENCE [LARGE SCALE GENOMIC DNA]</scope>
    <source>
        <strain evidence="3 4">NBRC 111222</strain>
    </source>
</reference>
<dbReference type="Pfam" id="PF13905">
    <property type="entry name" value="Thioredoxin_8"/>
    <property type="match status" value="1"/>
</dbReference>
<keyword evidence="4" id="KW-1185">Reference proteome</keyword>
<name>A0ABQ6PSP8_9BACT</name>
<feature type="domain" description="Thioredoxin" evidence="2">
    <location>
        <begin position="701"/>
        <end position="849"/>
    </location>
</feature>
<dbReference type="InterPro" id="IPR013766">
    <property type="entry name" value="Thioredoxin_domain"/>
</dbReference>
<evidence type="ECO:0000313" key="3">
    <source>
        <dbReference type="EMBL" id="GMQ30661.1"/>
    </source>
</evidence>
<dbReference type="SUPFAM" id="SSF52833">
    <property type="entry name" value="Thioredoxin-like"/>
    <property type="match status" value="1"/>
</dbReference>
<dbReference type="InterPro" id="IPR012336">
    <property type="entry name" value="Thioredoxin-like_fold"/>
</dbReference>
<dbReference type="PROSITE" id="PS51352">
    <property type="entry name" value="THIOREDOXIN_2"/>
    <property type="match status" value="1"/>
</dbReference>
<sequence>MKNFLLTCFLALPCLFQKARIKLMAIKERLGFPSPPSALRFVESLTYLAAGVFHAAQRSISRGAYLSAAIFHRTQGGIFREAYFKSLVPRTIPIYLTLIGICCTSPSQSQVADSPGADFPHRSVPNRGGNSRSDTFNHKENQVKASKQSVYTSDVSAIDGGPILRSPVSACPPWRGLPSSKNETASLRAFARSDDPLHWESVQSKVEASDIRHRTSEIKLNFGLVDNDQDMGAGEGIADSQPAPFPVLSNQIYSGREAYSRSAEAQSLASCVLSLESKKSAPFPVLASIDQTVSSLLGASRSDASQYRALVRRGGSVSGHPTTLPSSIIETASLRSSTRSDDPQHPTTPPSPDAVIWGRVTEYGSRDQLRLLVYPEYFFDSPKAPGANLLFLPLKLGNLMEGAYPKSRSFQYNLSTSHEPQWISLSLGESVPFINRYRIDPGDTVQVFLNLESNSLVFAGPAAVKFKLQQDLSRLEEEFQVRIPPVLWTENPDQVLIDSTYAAQYQEAQSTAGPLLSFKARNQEALNELGNRDLYESDGLLYQSWALIDSYKEELPQQFLDFFKREVELREWRKYLLAINSHLLYAKREKENSAFFSAVVSLAEIQIGNLQSVLAQEVSPFSAEMMDLLDVQSRIKAGIANISRYLHDPVSDPYWNRKMLVRLFYKSYDLIPEAPQYLNQQLSQLEESSHKDWLQVLLDLKGTGKKVSGFEFFDRSGALISFEDVAEGELILLEFWITGCKACLAFNENTLTKVKEEFGKNSPIQVITVSADFTEELWKSSLESGKYTQEEFVNLYTGSLNRKHPFLLQYGISSFPNRILLDGEGRIIQASQVPFLAEELIPLLKTYLTNPQSKSQSIL</sequence>
<dbReference type="Gene3D" id="3.40.30.10">
    <property type="entry name" value="Glutaredoxin"/>
    <property type="match status" value="1"/>
</dbReference>
<dbReference type="InterPro" id="IPR036249">
    <property type="entry name" value="Thioredoxin-like_sf"/>
</dbReference>
<evidence type="ECO:0000256" key="1">
    <source>
        <dbReference type="SAM" id="MobiDB-lite"/>
    </source>
</evidence>
<evidence type="ECO:0000313" key="4">
    <source>
        <dbReference type="Proteomes" id="UP001338309"/>
    </source>
</evidence>